<protein>
    <submittedName>
        <fullName evidence="5">Pyridoxal-phosphate dependent enzyme</fullName>
    </submittedName>
</protein>
<dbReference type="GO" id="GO:0006565">
    <property type="term" value="P:L-serine catabolic process"/>
    <property type="evidence" value="ECO:0007669"/>
    <property type="project" value="TreeGrafter"/>
</dbReference>
<dbReference type="RefSeq" id="WP_321536552.1">
    <property type="nucleotide sequence ID" value="NZ_JARGDL010000018.1"/>
</dbReference>
<comment type="cofactor">
    <cofactor evidence="1">
        <name>pyridoxal 5'-phosphate</name>
        <dbReference type="ChEBI" id="CHEBI:597326"/>
    </cofactor>
</comment>
<gene>
    <name evidence="5" type="ORF">P0M35_11515</name>
</gene>
<dbReference type="InterPro" id="IPR050147">
    <property type="entry name" value="Ser/Thr_Dehydratase"/>
</dbReference>
<dbReference type="AlphaFoldDB" id="A0AAE3TDQ5"/>
<evidence type="ECO:0000256" key="3">
    <source>
        <dbReference type="ARBA" id="ARBA00023239"/>
    </source>
</evidence>
<reference evidence="5" key="1">
    <citation type="submission" date="2023-03" db="EMBL/GenBank/DDBJ databases">
        <title>Stygiobacter electus gen. nov., sp. nov., facultatively anaerobic thermotolerant bacterium of the class Ignavibacteria from a well of Yessentuki mineral water deposit.</title>
        <authorList>
            <person name="Podosokorskaya O.A."/>
            <person name="Elcheninov A.G."/>
            <person name="Petrova N.F."/>
            <person name="Zavarzina D.G."/>
            <person name="Kublanov I.V."/>
            <person name="Merkel A.Y."/>
        </authorList>
    </citation>
    <scope>NUCLEOTIDE SEQUENCE</scope>
    <source>
        <strain evidence="5">09-Me</strain>
    </source>
</reference>
<evidence type="ECO:0000313" key="6">
    <source>
        <dbReference type="Proteomes" id="UP001221302"/>
    </source>
</evidence>
<organism evidence="5 6">
    <name type="scientific">Stygiobacter electus</name>
    <dbReference type="NCBI Taxonomy" id="3032292"/>
    <lineage>
        <taxon>Bacteria</taxon>
        <taxon>Pseudomonadati</taxon>
        <taxon>Ignavibacteriota</taxon>
        <taxon>Ignavibacteria</taxon>
        <taxon>Ignavibacteriales</taxon>
        <taxon>Melioribacteraceae</taxon>
        <taxon>Stygiobacter</taxon>
    </lineage>
</organism>
<accession>A0AAE3TDQ5</accession>
<dbReference type="Gene3D" id="3.40.50.1100">
    <property type="match status" value="2"/>
</dbReference>
<proteinExistence type="predicted"/>
<dbReference type="SUPFAM" id="SSF53686">
    <property type="entry name" value="Tryptophan synthase beta subunit-like PLP-dependent enzymes"/>
    <property type="match status" value="1"/>
</dbReference>
<evidence type="ECO:0000313" key="5">
    <source>
        <dbReference type="EMBL" id="MDF1612781.1"/>
    </source>
</evidence>
<dbReference type="InterPro" id="IPR001926">
    <property type="entry name" value="TrpB-like_PALP"/>
</dbReference>
<evidence type="ECO:0000256" key="1">
    <source>
        <dbReference type="ARBA" id="ARBA00001933"/>
    </source>
</evidence>
<dbReference type="InterPro" id="IPR036052">
    <property type="entry name" value="TrpB-like_PALP_sf"/>
</dbReference>
<dbReference type="GO" id="GO:0004794">
    <property type="term" value="F:threonine deaminase activity"/>
    <property type="evidence" value="ECO:0007669"/>
    <property type="project" value="TreeGrafter"/>
</dbReference>
<dbReference type="Proteomes" id="UP001221302">
    <property type="component" value="Unassembled WGS sequence"/>
</dbReference>
<dbReference type="GO" id="GO:0006567">
    <property type="term" value="P:L-threonine catabolic process"/>
    <property type="evidence" value="ECO:0007669"/>
    <property type="project" value="TreeGrafter"/>
</dbReference>
<keyword evidence="2" id="KW-0663">Pyridoxal phosphate</keyword>
<feature type="domain" description="Tryptophan synthase beta chain-like PALP" evidence="4">
    <location>
        <begin position="111"/>
        <end position="383"/>
    </location>
</feature>
<evidence type="ECO:0000256" key="2">
    <source>
        <dbReference type="ARBA" id="ARBA00022898"/>
    </source>
</evidence>
<dbReference type="EMBL" id="JARGDL010000018">
    <property type="protein sequence ID" value="MDF1612781.1"/>
    <property type="molecule type" value="Genomic_DNA"/>
</dbReference>
<keyword evidence="3" id="KW-0456">Lyase</keyword>
<keyword evidence="6" id="KW-1185">Reference proteome</keyword>
<dbReference type="Pfam" id="PF00291">
    <property type="entry name" value="PALP"/>
    <property type="match status" value="1"/>
</dbReference>
<comment type="caution">
    <text evidence="5">The sequence shown here is derived from an EMBL/GenBank/DDBJ whole genome shotgun (WGS) entry which is preliminary data.</text>
</comment>
<dbReference type="PANTHER" id="PTHR48078:SF6">
    <property type="entry name" value="L-THREONINE DEHYDRATASE CATABOLIC TDCB"/>
    <property type="match status" value="1"/>
</dbReference>
<dbReference type="GO" id="GO:0003941">
    <property type="term" value="F:L-serine ammonia-lyase activity"/>
    <property type="evidence" value="ECO:0007669"/>
    <property type="project" value="TreeGrafter"/>
</dbReference>
<evidence type="ECO:0000259" key="4">
    <source>
        <dbReference type="Pfam" id="PF00291"/>
    </source>
</evidence>
<name>A0AAE3TDQ5_9BACT</name>
<sequence>MNEKYHYKCFDCGKTYSKDEIENNLIYLCPVCGVVEKNKPQKGILLIEYDYETIKRKISKDEFLKIPSGKFWLYDYLWPIDFQNERVKKITNQLKKISLPGDNFLIEKYDNKTISILDETRNPTLSFKDRASSLVALKAIELGIDLISAASTGNAGSSLAGICARLGLRSIVFVPKKIPEAKRIQIQSFGAEIVLVDGDYDLAFDICLEISQEKKWYNRNTAYNPLTIEGKKSAAYDIFISSKGKIPKNIFIPTGDGVILSGLYKGFLELKKLGWIDELPKLISVQAKGSDAFYRYFNTKKFEYKNTESIADSICAGAPRALFLGSKSIEESNGFVLLVDDEEILTAQKIVSEKFGILIEPSSAAAFAAYKKNVIDDVLLLFTGNGLKDISSLAKWNKQPEVLSNNSIKEKYF</sequence>
<dbReference type="GO" id="GO:0009097">
    <property type="term" value="P:isoleucine biosynthetic process"/>
    <property type="evidence" value="ECO:0007669"/>
    <property type="project" value="TreeGrafter"/>
</dbReference>
<dbReference type="PANTHER" id="PTHR48078">
    <property type="entry name" value="THREONINE DEHYDRATASE, MITOCHONDRIAL-RELATED"/>
    <property type="match status" value="1"/>
</dbReference>